<keyword evidence="3" id="KW-1003">Cell membrane</keyword>
<dbReference type="SMART" id="SM00382">
    <property type="entry name" value="AAA"/>
    <property type="match status" value="1"/>
</dbReference>
<keyword evidence="8 9" id="KW-0472">Membrane</keyword>
<evidence type="ECO:0000256" key="9">
    <source>
        <dbReference type="SAM" id="Phobius"/>
    </source>
</evidence>
<dbReference type="Gene3D" id="1.20.1560.10">
    <property type="entry name" value="ABC transporter type 1, transmembrane domain"/>
    <property type="match status" value="1"/>
</dbReference>
<evidence type="ECO:0000259" key="11">
    <source>
        <dbReference type="PROSITE" id="PS50929"/>
    </source>
</evidence>
<dbReference type="SUPFAM" id="SSF90123">
    <property type="entry name" value="ABC transporter transmembrane region"/>
    <property type="match status" value="1"/>
</dbReference>
<feature type="transmembrane region" description="Helical" evidence="9">
    <location>
        <begin position="150"/>
        <end position="167"/>
    </location>
</feature>
<evidence type="ECO:0000256" key="4">
    <source>
        <dbReference type="ARBA" id="ARBA00022692"/>
    </source>
</evidence>
<dbReference type="PANTHER" id="PTHR43394">
    <property type="entry name" value="ATP-DEPENDENT PERMEASE MDL1, MITOCHONDRIAL"/>
    <property type="match status" value="1"/>
</dbReference>
<dbReference type="InterPro" id="IPR003439">
    <property type="entry name" value="ABC_transporter-like_ATP-bd"/>
</dbReference>
<sequence>MKPYRKGYSVGFLCIVFTNLFAVITPLVLKFGIEDLQQGVTASKIAYYSGIIVIIALFAGIFRYFMRRVIVSVSRRIEFDMRIRYFAHLQVLSPSFYNRQQTGDLMTRATSDIEAVRMVFGPAVMYSVDTLLTAAFALSVMFALSVPLTLTVLTLAPILSTLIYFLAKNILRFSLQVQERYSDLNAMIQEHLSGVRVVRSYCQEDPEKELFHSLNNKYFKANMKLVKIQAMLFPLFYSIFGVGMALILYMGGRAIISGTISLGDFVAYSAYVSMLAWPVMAIGWILNMIQRGSASMRRIVRIMDIKPEISDQVAGGQLRDIIGNIRFENVTFSYPDTDTDVLEKIDLDIPAGSSLGIVGYVGSGKTTLLSLIPRLYEVSSGKILIDDVPVEEIPLDVLRKELAIVPQDSFLFSDKLERNVLFADREYEEGDLLKYASASGIDEDVKEFPDGYDVWVGERGITLSGGQKQRTSLARALSAEPKILLLDDCFSAVDTSTEADVINNISSLLKGKTILIVAHRISTLQWADQIIVLHEGKITERGNHDKLLKIKGKYAELYHKQLLEAELR</sequence>
<dbReference type="Proteomes" id="UP000319619">
    <property type="component" value="Unassembled WGS sequence"/>
</dbReference>
<dbReference type="PROSITE" id="PS50929">
    <property type="entry name" value="ABC_TM1F"/>
    <property type="match status" value="1"/>
</dbReference>
<keyword evidence="5" id="KW-0547">Nucleotide-binding</keyword>
<dbReference type="AlphaFoldDB" id="A0A532UXN9"/>
<evidence type="ECO:0000256" key="2">
    <source>
        <dbReference type="ARBA" id="ARBA00022448"/>
    </source>
</evidence>
<keyword evidence="6" id="KW-0067">ATP-binding</keyword>
<dbReference type="Pfam" id="PF00664">
    <property type="entry name" value="ABC_membrane"/>
    <property type="match status" value="1"/>
</dbReference>
<dbReference type="InterPro" id="IPR003593">
    <property type="entry name" value="AAA+_ATPase"/>
</dbReference>
<evidence type="ECO:0000313" key="13">
    <source>
        <dbReference type="Proteomes" id="UP000319619"/>
    </source>
</evidence>
<evidence type="ECO:0000256" key="8">
    <source>
        <dbReference type="ARBA" id="ARBA00023136"/>
    </source>
</evidence>
<dbReference type="SUPFAM" id="SSF52540">
    <property type="entry name" value="P-loop containing nucleoside triphosphate hydrolases"/>
    <property type="match status" value="1"/>
</dbReference>
<keyword evidence="2" id="KW-0813">Transport</keyword>
<dbReference type="GO" id="GO:0005886">
    <property type="term" value="C:plasma membrane"/>
    <property type="evidence" value="ECO:0007669"/>
    <property type="project" value="UniProtKB-SubCell"/>
</dbReference>
<dbReference type="InterPro" id="IPR027417">
    <property type="entry name" value="P-loop_NTPase"/>
</dbReference>
<evidence type="ECO:0000256" key="5">
    <source>
        <dbReference type="ARBA" id="ARBA00022741"/>
    </source>
</evidence>
<feature type="transmembrane region" description="Helical" evidence="9">
    <location>
        <begin position="270"/>
        <end position="289"/>
    </location>
</feature>
<evidence type="ECO:0000259" key="10">
    <source>
        <dbReference type="PROSITE" id="PS50893"/>
    </source>
</evidence>
<evidence type="ECO:0000313" key="12">
    <source>
        <dbReference type="EMBL" id="TKJ39716.1"/>
    </source>
</evidence>
<reference evidence="12 13" key="1">
    <citation type="submission" date="2017-06" db="EMBL/GenBank/DDBJ databases">
        <title>Novel microbial phyla capable of carbon fixation and sulfur reduction in deep-sea sediments.</title>
        <authorList>
            <person name="Huang J."/>
            <person name="Baker B."/>
            <person name="Wang Y."/>
        </authorList>
    </citation>
    <scope>NUCLEOTIDE SEQUENCE [LARGE SCALE GENOMIC DNA]</scope>
    <source>
        <strain evidence="12">B3_LCP</strain>
    </source>
</reference>
<protein>
    <submittedName>
        <fullName evidence="12">ABC transporter</fullName>
    </submittedName>
</protein>
<proteinExistence type="predicted"/>
<feature type="transmembrane region" description="Helical" evidence="9">
    <location>
        <begin position="230"/>
        <end position="250"/>
    </location>
</feature>
<dbReference type="Pfam" id="PF00005">
    <property type="entry name" value="ABC_tran"/>
    <property type="match status" value="1"/>
</dbReference>
<name>A0A532UXN9_UNCL8</name>
<feature type="domain" description="ABC transmembrane type-1" evidence="11">
    <location>
        <begin position="10"/>
        <end position="291"/>
    </location>
</feature>
<feature type="transmembrane region" description="Helical" evidence="9">
    <location>
        <begin position="123"/>
        <end position="144"/>
    </location>
</feature>
<organism evidence="12 13">
    <name type="scientific">candidate division LCP-89 bacterium B3_LCP</name>
    <dbReference type="NCBI Taxonomy" id="2012998"/>
    <lineage>
        <taxon>Bacteria</taxon>
        <taxon>Pseudomonadati</taxon>
        <taxon>Bacteria division LCP-89</taxon>
    </lineage>
</organism>
<evidence type="ECO:0000256" key="3">
    <source>
        <dbReference type="ARBA" id="ARBA00022475"/>
    </source>
</evidence>
<dbReference type="GO" id="GO:0015421">
    <property type="term" value="F:ABC-type oligopeptide transporter activity"/>
    <property type="evidence" value="ECO:0007669"/>
    <property type="project" value="TreeGrafter"/>
</dbReference>
<dbReference type="GO" id="GO:0016887">
    <property type="term" value="F:ATP hydrolysis activity"/>
    <property type="evidence" value="ECO:0007669"/>
    <property type="project" value="InterPro"/>
</dbReference>
<dbReference type="CDD" id="cd18541">
    <property type="entry name" value="ABC_6TM_TmrB_like"/>
    <property type="match status" value="1"/>
</dbReference>
<dbReference type="InterPro" id="IPR011527">
    <property type="entry name" value="ABC1_TM_dom"/>
</dbReference>
<keyword evidence="4 9" id="KW-0812">Transmembrane</keyword>
<evidence type="ECO:0000256" key="7">
    <source>
        <dbReference type="ARBA" id="ARBA00022989"/>
    </source>
</evidence>
<keyword evidence="7 9" id="KW-1133">Transmembrane helix</keyword>
<dbReference type="EMBL" id="NJBN01000007">
    <property type="protein sequence ID" value="TKJ39716.1"/>
    <property type="molecule type" value="Genomic_DNA"/>
</dbReference>
<dbReference type="Gene3D" id="3.40.50.300">
    <property type="entry name" value="P-loop containing nucleotide triphosphate hydrolases"/>
    <property type="match status" value="1"/>
</dbReference>
<feature type="transmembrane region" description="Helical" evidence="9">
    <location>
        <begin position="12"/>
        <end position="33"/>
    </location>
</feature>
<comment type="caution">
    <text evidence="12">The sequence shown here is derived from an EMBL/GenBank/DDBJ whole genome shotgun (WGS) entry which is preliminary data.</text>
</comment>
<evidence type="ECO:0000256" key="1">
    <source>
        <dbReference type="ARBA" id="ARBA00004651"/>
    </source>
</evidence>
<dbReference type="PANTHER" id="PTHR43394:SF1">
    <property type="entry name" value="ATP-BINDING CASSETTE SUB-FAMILY B MEMBER 10, MITOCHONDRIAL"/>
    <property type="match status" value="1"/>
</dbReference>
<gene>
    <name evidence="12" type="ORF">CEE37_10580</name>
</gene>
<dbReference type="GO" id="GO:0005524">
    <property type="term" value="F:ATP binding"/>
    <property type="evidence" value="ECO:0007669"/>
    <property type="project" value="UniProtKB-KW"/>
</dbReference>
<evidence type="ECO:0000256" key="6">
    <source>
        <dbReference type="ARBA" id="ARBA00022840"/>
    </source>
</evidence>
<dbReference type="PROSITE" id="PS50893">
    <property type="entry name" value="ABC_TRANSPORTER_2"/>
    <property type="match status" value="1"/>
</dbReference>
<dbReference type="InterPro" id="IPR039421">
    <property type="entry name" value="Type_1_exporter"/>
</dbReference>
<dbReference type="InterPro" id="IPR036640">
    <property type="entry name" value="ABC1_TM_sf"/>
</dbReference>
<comment type="subcellular location">
    <subcellularLocation>
        <location evidence="1">Cell membrane</location>
        <topology evidence="1">Multi-pass membrane protein</topology>
    </subcellularLocation>
</comment>
<feature type="transmembrane region" description="Helical" evidence="9">
    <location>
        <begin position="45"/>
        <end position="66"/>
    </location>
</feature>
<feature type="domain" description="ABC transporter" evidence="10">
    <location>
        <begin position="325"/>
        <end position="560"/>
    </location>
</feature>
<dbReference type="FunFam" id="3.40.50.300:FF:000221">
    <property type="entry name" value="Multidrug ABC transporter ATP-binding protein"/>
    <property type="match status" value="1"/>
</dbReference>
<accession>A0A532UXN9</accession>